<dbReference type="SUPFAM" id="SSF51905">
    <property type="entry name" value="FAD/NAD(P)-binding domain"/>
    <property type="match status" value="1"/>
</dbReference>
<organism evidence="1 2">
    <name type="scientific">Carnegiea gigantea</name>
    <dbReference type="NCBI Taxonomy" id="171969"/>
    <lineage>
        <taxon>Eukaryota</taxon>
        <taxon>Viridiplantae</taxon>
        <taxon>Streptophyta</taxon>
        <taxon>Embryophyta</taxon>
        <taxon>Tracheophyta</taxon>
        <taxon>Spermatophyta</taxon>
        <taxon>Magnoliopsida</taxon>
        <taxon>eudicotyledons</taxon>
        <taxon>Gunneridae</taxon>
        <taxon>Pentapetalae</taxon>
        <taxon>Caryophyllales</taxon>
        <taxon>Cactineae</taxon>
        <taxon>Cactaceae</taxon>
        <taxon>Cactoideae</taxon>
        <taxon>Echinocereeae</taxon>
        <taxon>Carnegiea</taxon>
    </lineage>
</organism>
<dbReference type="OrthoDB" id="5977668at2759"/>
<dbReference type="GO" id="GO:0008168">
    <property type="term" value="F:methyltransferase activity"/>
    <property type="evidence" value="ECO:0007669"/>
    <property type="project" value="TreeGrafter"/>
</dbReference>
<accession>A0A9Q1JLN2</accession>
<dbReference type="EMBL" id="JAKOGI010001856">
    <property type="protein sequence ID" value="KAJ8423813.1"/>
    <property type="molecule type" value="Genomic_DNA"/>
</dbReference>
<name>A0A9Q1JLN2_9CARY</name>
<dbReference type="PANTHER" id="PTHR43675">
    <property type="entry name" value="ARSENITE METHYLTRANSFERASE"/>
    <property type="match status" value="1"/>
</dbReference>
<evidence type="ECO:0000313" key="2">
    <source>
        <dbReference type="Proteomes" id="UP001153076"/>
    </source>
</evidence>
<dbReference type="InterPro" id="IPR029063">
    <property type="entry name" value="SAM-dependent_MTases_sf"/>
</dbReference>
<sequence>MTELFDSLGIDTEASDVSFPVSLDRGLGYEWGSRNGLRSLFAQKSNLLKPNFWKMLRELKKFKNDAIMYLEEHENNQDLDCTESLGHFIKSHGYSEFFQKVYLVPVCASIWSCSSDRVMDFSAFSVLSFCRSYHLLQLSGHPQWLNVRKRSHHYVKKLREELEVRGSQIRTGCEVYSVSTSDNGQQSFNLRLTLIVMFCLYNSSFIGFSASCRLFYGYDSQDIYDGCIMAVPAPDVIKILGKEAMHDEMRILGAFHDIFLHHDESFMPSNPAAWSAWNFLESTGGEAFLTYWLNVLQNISETSVPFLATVNPPYLPKNVLLKWSTGHLIPSVAAAKASREFNILQGKRGICFFEAYHGNGSYEGGLKAGMMTAHAMLGRRFTFLRNPKQMVPSWTEAALRHYVIRFFKHFISAGCLTLLEEGGTALTFKGSDKRCTWKSALRVHNSSFYWKVATEGDLGLADAFINGDISFVDKNEGLLNFFMVILANLYLYPPASEFENRSHGYKGGWRPIISTAAIASAKYLYQHEKHNCPARQNVARHYDLSNEMFSLLLDETMTYSCAIFKAKVEEHHELLEIGCGWGSLAIEVVKKTGCRYTGITLAEEHEMLEEAGDEYYEKFFRQCESVLGENGILVIQTISIPDQRYGAHIRSSDFMKEYIFPGGCLPSLSRITSAMAAASRLCVEHVENIGGHYSRTLRFWRKKFLENQREICLLGFDEKFLRVWEYHFDYCASGFMTRTTADYQVSSRAPCRCLHIGGDFRYVSVISNRLNRTSIGGETFICKEPLTLFSRGREILLHSEITVQASLLLIPVSKSSVNFLLSKLMPWIT</sequence>
<reference evidence="1" key="1">
    <citation type="submission" date="2022-04" db="EMBL/GenBank/DDBJ databases">
        <title>Carnegiea gigantea Genome sequencing and assembly v2.</title>
        <authorList>
            <person name="Copetti D."/>
            <person name="Sanderson M.J."/>
            <person name="Burquez A."/>
            <person name="Wojciechowski M.F."/>
        </authorList>
    </citation>
    <scope>NUCLEOTIDE SEQUENCE</scope>
    <source>
        <strain evidence="1">SGP5-SGP5p</strain>
        <tissue evidence="1">Aerial part</tissue>
    </source>
</reference>
<dbReference type="Proteomes" id="UP001153076">
    <property type="component" value="Unassembled WGS sequence"/>
</dbReference>
<evidence type="ECO:0008006" key="3">
    <source>
        <dbReference type="Google" id="ProtNLM"/>
    </source>
</evidence>
<dbReference type="Gene3D" id="3.40.50.150">
    <property type="entry name" value="Vaccinia Virus protein VP39"/>
    <property type="match status" value="2"/>
</dbReference>
<dbReference type="SUPFAM" id="SSF53335">
    <property type="entry name" value="S-adenosyl-L-methionine-dependent methyltransferases"/>
    <property type="match status" value="1"/>
</dbReference>
<comment type="caution">
    <text evidence="1">The sequence shown here is derived from an EMBL/GenBank/DDBJ whole genome shotgun (WGS) entry which is preliminary data.</text>
</comment>
<protein>
    <recommendedName>
        <fullName evidence="3">Cyclopropane-fatty-acyl-phospholipid synthase</fullName>
    </recommendedName>
</protein>
<dbReference type="PANTHER" id="PTHR43675:SF30">
    <property type="entry name" value="CYCLOPROPANE-FATTY-ACYL-PHOSPHOLIPID SYNTHASE"/>
    <property type="match status" value="1"/>
</dbReference>
<evidence type="ECO:0000313" key="1">
    <source>
        <dbReference type="EMBL" id="KAJ8423813.1"/>
    </source>
</evidence>
<keyword evidence="2" id="KW-1185">Reference proteome</keyword>
<dbReference type="Pfam" id="PF02353">
    <property type="entry name" value="CMAS"/>
    <property type="match status" value="2"/>
</dbReference>
<gene>
    <name evidence="1" type="ORF">Cgig2_033069</name>
</gene>
<proteinExistence type="predicted"/>
<dbReference type="InterPro" id="IPR026669">
    <property type="entry name" value="Arsenite_MeTrfase-like"/>
</dbReference>
<dbReference type="InterPro" id="IPR036188">
    <property type="entry name" value="FAD/NAD-bd_sf"/>
</dbReference>
<dbReference type="AlphaFoldDB" id="A0A9Q1JLN2"/>